<dbReference type="InterPro" id="IPR027417">
    <property type="entry name" value="P-loop_NTPase"/>
</dbReference>
<dbReference type="InterPro" id="IPR017261">
    <property type="entry name" value="DNA_mismatch_repair_MutS/MSH"/>
</dbReference>
<sequence>MNKETLTPMLQQYMEIKENTNDALVFYRLGDFYELFFDDAIIASKVLDLVLTSRGAGKNQKAPMCGVPYHASKSYIQKLISNGYKVAIVEQVEDPKEAKGLVRREVVEVVTPGTYLEQDDSGFRQIASLTEDLVYATFVMCDISSGSMRAIRVMNQESEIIKIIKQYSIFELVVGSEFSEKAKQTLQEKVNVVFSTEDGLDSKYKHQEKAIQTGYQRLVHYLFSTQKRTLMHLSDIVVLNDESYMRMDYATLRNLELLSHESDKTLSLYSFVNRTHTTLGSRLLREDIMQPLVSMDRIKQRHHQIETLQNARLEYHTVISALSDTYDIQRVIARISTGKCNAQDLVRLKKTLGLYHTISDTLKEFECFNFITQTPQLKDVYQSLDQAIFDDAPVQLKDGKTFKPNINKELDELITLTKDGKKWLLEYEAKEKEKTGIKNLKVGYTRAFGYYIEISKGQVQNVDDSFGYIRRQTLTNVERYISEELQTYETKILKASDRILEIEQELLKQYVEYVSTYAHTIHTIGDGIARLDVLCAYTEVSSLPGYVKPTFSNHNVLKIENGRHPVLEVQMGAQNYVANDATFSSKQLIKILTGPNMGGKSTYMRMVAINVILAQMGCFVPCDAMELSIVDQIFTRMGANDDILLGQSTFMIEMIEAQNALMNATAESLILFDEIGRGTATYDGMALAQAIVEYLAHIVHAKTIFSTHYHELVALEKSLDTVTNIHVEVHEENEHVTFLYKVVPGGADRSYGINVARLAHLPNKVIEHAKENLVRFEAQKGAIDLERKVVVVEKTSDSYRKVQGMLAQVDVNQMTPLEALTFLAEIQKEMRDDNG</sequence>
<dbReference type="Pfam" id="PF05190">
    <property type="entry name" value="MutS_IV"/>
    <property type="match status" value="1"/>
</dbReference>
<dbReference type="NCBIfam" id="TIGR01070">
    <property type="entry name" value="mutS1"/>
    <property type="match status" value="1"/>
</dbReference>
<dbReference type="OrthoDB" id="9802448at2"/>
<dbReference type="Gene3D" id="3.30.420.110">
    <property type="entry name" value="MutS, connector domain"/>
    <property type="match status" value="1"/>
</dbReference>
<dbReference type="InterPro" id="IPR007695">
    <property type="entry name" value="DNA_mismatch_repair_MutS-lik_N"/>
</dbReference>
<dbReference type="InterPro" id="IPR016151">
    <property type="entry name" value="DNA_mismatch_repair_MutS_N"/>
</dbReference>
<dbReference type="FunFam" id="3.40.50.300:FF:000870">
    <property type="entry name" value="MutS protein homolog 4"/>
    <property type="match status" value="1"/>
</dbReference>
<dbReference type="InterPro" id="IPR007861">
    <property type="entry name" value="DNA_mismatch_repair_MutS_clamp"/>
</dbReference>
<name>A0A0X8GXW5_9FIRM</name>
<keyword evidence="5 9" id="KW-0067">ATP-binding</keyword>
<dbReference type="InterPro" id="IPR007696">
    <property type="entry name" value="DNA_mismatch_repair_MutS_core"/>
</dbReference>
<evidence type="ECO:0000256" key="6">
    <source>
        <dbReference type="ARBA" id="ARBA00023125"/>
    </source>
</evidence>
<evidence type="ECO:0000256" key="7">
    <source>
        <dbReference type="ARBA" id="ARBA00023204"/>
    </source>
</evidence>
<evidence type="ECO:0000256" key="1">
    <source>
        <dbReference type="ARBA" id="ARBA00006271"/>
    </source>
</evidence>
<evidence type="ECO:0000256" key="2">
    <source>
        <dbReference type="ARBA" id="ARBA00021982"/>
    </source>
</evidence>
<keyword evidence="13" id="KW-1185">Reference proteome</keyword>
<evidence type="ECO:0000256" key="5">
    <source>
        <dbReference type="ARBA" id="ARBA00022840"/>
    </source>
</evidence>
<dbReference type="Proteomes" id="UP000063781">
    <property type="component" value="Chromosome"/>
</dbReference>
<dbReference type="Pfam" id="PF01624">
    <property type="entry name" value="MutS_I"/>
    <property type="match status" value="1"/>
</dbReference>
<dbReference type="SMART" id="SM00534">
    <property type="entry name" value="MUTSac"/>
    <property type="match status" value="1"/>
</dbReference>
<dbReference type="GO" id="GO:0005524">
    <property type="term" value="F:ATP binding"/>
    <property type="evidence" value="ECO:0007669"/>
    <property type="project" value="UniProtKB-UniRule"/>
</dbReference>
<dbReference type="NCBIfam" id="NF003810">
    <property type="entry name" value="PRK05399.1"/>
    <property type="match status" value="1"/>
</dbReference>
<keyword evidence="6 9" id="KW-0238">DNA-binding</keyword>
<dbReference type="InterPro" id="IPR000432">
    <property type="entry name" value="DNA_mismatch_repair_MutS_C"/>
</dbReference>
<dbReference type="PROSITE" id="PS00486">
    <property type="entry name" value="DNA_MISMATCH_REPAIR_2"/>
    <property type="match status" value="1"/>
</dbReference>
<dbReference type="InterPro" id="IPR036678">
    <property type="entry name" value="MutS_con_dom_sf"/>
</dbReference>
<keyword evidence="7 9" id="KW-0234">DNA repair</keyword>
<reference evidence="12 13" key="1">
    <citation type="submission" date="2015-10" db="EMBL/GenBank/DDBJ databases">
        <title>Erysipelothrix larvae sp. LV19 isolated from the larval gut of the rhinoceros beetle, Trypoxylus dichotomus.</title>
        <authorList>
            <person name="Lim S."/>
            <person name="Kim B.-C."/>
        </authorList>
    </citation>
    <scope>NUCLEOTIDE SEQUENCE [LARGE SCALE GENOMIC DNA]</scope>
    <source>
        <strain evidence="12 13">LV19</strain>
    </source>
</reference>
<comment type="function">
    <text evidence="8 9">This protein is involved in the repair of mismatches in DNA. It is possible that it carries out the mismatch recognition step. This protein has a weak ATPase activity.</text>
</comment>
<dbReference type="Pfam" id="PF00488">
    <property type="entry name" value="MutS_V"/>
    <property type="match status" value="1"/>
</dbReference>
<dbReference type="Gene3D" id="1.10.1420.10">
    <property type="match status" value="2"/>
</dbReference>
<dbReference type="InterPro" id="IPR036187">
    <property type="entry name" value="DNA_mismatch_repair_MutS_sf"/>
</dbReference>
<dbReference type="GO" id="GO:0030983">
    <property type="term" value="F:mismatched DNA binding"/>
    <property type="evidence" value="ECO:0007669"/>
    <property type="project" value="InterPro"/>
</dbReference>
<evidence type="ECO:0000259" key="11">
    <source>
        <dbReference type="PROSITE" id="PS00486"/>
    </source>
</evidence>
<dbReference type="KEGG" id="erl:AOC36_00105"/>
<feature type="domain" description="DNA mismatch repair proteins mutS family" evidence="11">
    <location>
        <begin position="668"/>
        <end position="684"/>
    </location>
</feature>
<dbReference type="SUPFAM" id="SSF55271">
    <property type="entry name" value="DNA repair protein MutS, domain I"/>
    <property type="match status" value="1"/>
</dbReference>
<protein>
    <recommendedName>
        <fullName evidence="2 9">DNA mismatch repair protein MutS</fullName>
    </recommendedName>
</protein>
<dbReference type="FunFam" id="3.40.1170.10:FF:000001">
    <property type="entry name" value="DNA mismatch repair protein MutS"/>
    <property type="match status" value="1"/>
</dbReference>
<dbReference type="Pfam" id="PF05188">
    <property type="entry name" value="MutS_II"/>
    <property type="match status" value="1"/>
</dbReference>
<feature type="binding site" evidence="9">
    <location>
        <begin position="594"/>
        <end position="601"/>
    </location>
    <ligand>
        <name>ATP</name>
        <dbReference type="ChEBI" id="CHEBI:30616"/>
    </ligand>
</feature>
<dbReference type="InterPro" id="IPR005748">
    <property type="entry name" value="DNA_mismatch_repair_MutS"/>
</dbReference>
<dbReference type="GO" id="GO:0006298">
    <property type="term" value="P:mismatch repair"/>
    <property type="evidence" value="ECO:0007669"/>
    <property type="project" value="UniProtKB-UniRule"/>
</dbReference>
<dbReference type="STRING" id="1514105.AOC36_00105"/>
<dbReference type="GO" id="GO:0005829">
    <property type="term" value="C:cytosol"/>
    <property type="evidence" value="ECO:0007669"/>
    <property type="project" value="TreeGrafter"/>
</dbReference>
<dbReference type="InterPro" id="IPR007860">
    <property type="entry name" value="DNA_mmatch_repair_MutS_con_dom"/>
</dbReference>
<evidence type="ECO:0000256" key="8">
    <source>
        <dbReference type="ARBA" id="ARBA00024647"/>
    </source>
</evidence>
<evidence type="ECO:0000256" key="4">
    <source>
        <dbReference type="ARBA" id="ARBA00022763"/>
    </source>
</evidence>
<dbReference type="AlphaFoldDB" id="A0A0X8GXW5"/>
<evidence type="ECO:0000256" key="10">
    <source>
        <dbReference type="RuleBase" id="RU003756"/>
    </source>
</evidence>
<keyword evidence="3 9" id="KW-0547">Nucleotide-binding</keyword>
<dbReference type="EMBL" id="CP013213">
    <property type="protein sequence ID" value="AMC92449.1"/>
    <property type="molecule type" value="Genomic_DNA"/>
</dbReference>
<accession>A0A0X8GXW5</accession>
<dbReference type="RefSeq" id="WP_067629643.1">
    <property type="nucleotide sequence ID" value="NZ_CP013213.1"/>
</dbReference>
<evidence type="ECO:0000313" key="13">
    <source>
        <dbReference type="Proteomes" id="UP000063781"/>
    </source>
</evidence>
<evidence type="ECO:0000256" key="9">
    <source>
        <dbReference type="HAMAP-Rule" id="MF_00096"/>
    </source>
</evidence>
<dbReference type="InterPro" id="IPR045076">
    <property type="entry name" value="MutS"/>
</dbReference>
<dbReference type="Gene3D" id="3.40.50.300">
    <property type="entry name" value="P-loop containing nucleotide triphosphate hydrolases"/>
    <property type="match status" value="1"/>
</dbReference>
<dbReference type="PANTHER" id="PTHR11361">
    <property type="entry name" value="DNA MISMATCH REPAIR PROTEIN MUTS FAMILY MEMBER"/>
    <property type="match status" value="1"/>
</dbReference>
<comment type="similarity">
    <text evidence="1 9 10">Belongs to the DNA mismatch repair MutS family.</text>
</comment>
<dbReference type="Gene3D" id="3.40.1170.10">
    <property type="entry name" value="DNA repair protein MutS, domain I"/>
    <property type="match status" value="1"/>
</dbReference>
<dbReference type="GO" id="GO:0140664">
    <property type="term" value="F:ATP-dependent DNA damage sensor activity"/>
    <property type="evidence" value="ECO:0007669"/>
    <property type="project" value="InterPro"/>
</dbReference>
<dbReference type="SUPFAM" id="SSF48334">
    <property type="entry name" value="DNA repair protein MutS, domain III"/>
    <property type="match status" value="1"/>
</dbReference>
<dbReference type="SUPFAM" id="SSF53150">
    <property type="entry name" value="DNA repair protein MutS, domain II"/>
    <property type="match status" value="1"/>
</dbReference>
<proteinExistence type="inferred from homology"/>
<gene>
    <name evidence="9" type="primary">mutS</name>
    <name evidence="12" type="ORF">AOC36_00105</name>
</gene>
<dbReference type="HAMAP" id="MF_00096">
    <property type="entry name" value="MutS"/>
    <property type="match status" value="1"/>
</dbReference>
<keyword evidence="4 9" id="KW-0227">DNA damage</keyword>
<dbReference type="SUPFAM" id="SSF52540">
    <property type="entry name" value="P-loop containing nucleoside triphosphate hydrolases"/>
    <property type="match status" value="1"/>
</dbReference>
<dbReference type="Pfam" id="PF05192">
    <property type="entry name" value="MutS_III"/>
    <property type="match status" value="1"/>
</dbReference>
<evidence type="ECO:0000313" key="12">
    <source>
        <dbReference type="EMBL" id="AMC92449.1"/>
    </source>
</evidence>
<evidence type="ECO:0000256" key="3">
    <source>
        <dbReference type="ARBA" id="ARBA00022741"/>
    </source>
</evidence>
<dbReference type="PANTHER" id="PTHR11361:SF34">
    <property type="entry name" value="DNA MISMATCH REPAIR PROTEIN MSH1, MITOCHONDRIAL"/>
    <property type="match status" value="1"/>
</dbReference>
<dbReference type="PIRSF" id="PIRSF037677">
    <property type="entry name" value="DNA_mis_repair_Msh6"/>
    <property type="match status" value="1"/>
</dbReference>
<organism evidence="12 13">
    <name type="scientific">Erysipelothrix larvae</name>
    <dbReference type="NCBI Taxonomy" id="1514105"/>
    <lineage>
        <taxon>Bacteria</taxon>
        <taxon>Bacillati</taxon>
        <taxon>Bacillota</taxon>
        <taxon>Erysipelotrichia</taxon>
        <taxon>Erysipelotrichales</taxon>
        <taxon>Erysipelotrichaceae</taxon>
        <taxon>Erysipelothrix</taxon>
    </lineage>
</organism>
<dbReference type="SMART" id="SM00533">
    <property type="entry name" value="MUTSd"/>
    <property type="match status" value="1"/>
</dbReference>
<dbReference type="GO" id="GO:0003684">
    <property type="term" value="F:damaged DNA binding"/>
    <property type="evidence" value="ECO:0007669"/>
    <property type="project" value="UniProtKB-UniRule"/>
</dbReference>